<comment type="catalytic activity">
    <reaction evidence="8">
        <text>L-cysteinyl-[protein] + hexadecanoyl-CoA = S-hexadecanoyl-L-cysteinyl-[protein] + CoA</text>
        <dbReference type="Rhea" id="RHEA:36683"/>
        <dbReference type="Rhea" id="RHEA-COMP:10131"/>
        <dbReference type="Rhea" id="RHEA-COMP:11032"/>
        <dbReference type="ChEBI" id="CHEBI:29950"/>
        <dbReference type="ChEBI" id="CHEBI:57287"/>
        <dbReference type="ChEBI" id="CHEBI:57379"/>
        <dbReference type="ChEBI" id="CHEBI:74151"/>
        <dbReference type="EC" id="2.3.1.225"/>
    </reaction>
</comment>
<keyword evidence="7 8" id="KW-0012">Acyltransferase</keyword>
<dbReference type="GO" id="GO:0005794">
    <property type="term" value="C:Golgi apparatus"/>
    <property type="evidence" value="ECO:0007669"/>
    <property type="project" value="TreeGrafter"/>
</dbReference>
<evidence type="ECO:0000256" key="3">
    <source>
        <dbReference type="ARBA" id="ARBA00022679"/>
    </source>
</evidence>
<keyword evidence="11" id="KW-1185">Reference proteome</keyword>
<dbReference type="PANTHER" id="PTHR22883:SF130">
    <property type="entry name" value="S-ACYLTRANSFERASE"/>
    <property type="match status" value="1"/>
</dbReference>
<evidence type="ECO:0000256" key="7">
    <source>
        <dbReference type="ARBA" id="ARBA00023315"/>
    </source>
</evidence>
<dbReference type="InterPro" id="IPR001594">
    <property type="entry name" value="Palmitoyltrfase_DHHC"/>
</dbReference>
<comment type="subcellular location">
    <subcellularLocation>
        <location evidence="1">Endomembrane system</location>
        <topology evidence="1">Multi-pass membrane protein</topology>
    </subcellularLocation>
</comment>
<dbReference type="GO" id="GO:0005783">
    <property type="term" value="C:endoplasmic reticulum"/>
    <property type="evidence" value="ECO:0007669"/>
    <property type="project" value="TreeGrafter"/>
</dbReference>
<keyword evidence="4" id="KW-0812">Transmembrane</keyword>
<dbReference type="EC" id="2.3.1.225" evidence="8"/>
<dbReference type="AlphaFoldDB" id="A0A6A2Y4P6"/>
<evidence type="ECO:0000313" key="10">
    <source>
        <dbReference type="EMBL" id="KAE8670886.1"/>
    </source>
</evidence>
<proteinExistence type="inferred from homology"/>
<keyword evidence="5" id="KW-1133">Transmembrane helix</keyword>
<name>A0A6A2Y4P6_HIBSY</name>
<comment type="domain">
    <text evidence="8">The DHHC domain is required for palmitoyltransferase activity.</text>
</comment>
<evidence type="ECO:0000256" key="6">
    <source>
        <dbReference type="ARBA" id="ARBA00023136"/>
    </source>
</evidence>
<comment type="caution">
    <text evidence="10">The sequence shown here is derived from an EMBL/GenBank/DDBJ whole genome shotgun (WGS) entry which is preliminary data.</text>
</comment>
<dbReference type="GO" id="GO:0019706">
    <property type="term" value="F:protein-cysteine S-palmitoyltransferase activity"/>
    <property type="evidence" value="ECO:0007669"/>
    <property type="project" value="UniProtKB-EC"/>
</dbReference>
<dbReference type="EMBL" id="VEPZ02001491">
    <property type="protein sequence ID" value="KAE8670886.1"/>
    <property type="molecule type" value="Genomic_DNA"/>
</dbReference>
<evidence type="ECO:0000313" key="11">
    <source>
        <dbReference type="Proteomes" id="UP000436088"/>
    </source>
</evidence>
<organism evidence="10 11">
    <name type="scientific">Hibiscus syriacus</name>
    <name type="common">Rose of Sharon</name>
    <dbReference type="NCBI Taxonomy" id="106335"/>
    <lineage>
        <taxon>Eukaryota</taxon>
        <taxon>Viridiplantae</taxon>
        <taxon>Streptophyta</taxon>
        <taxon>Embryophyta</taxon>
        <taxon>Tracheophyta</taxon>
        <taxon>Spermatophyta</taxon>
        <taxon>Magnoliopsida</taxon>
        <taxon>eudicotyledons</taxon>
        <taxon>Gunneridae</taxon>
        <taxon>Pentapetalae</taxon>
        <taxon>rosids</taxon>
        <taxon>malvids</taxon>
        <taxon>Malvales</taxon>
        <taxon>Malvaceae</taxon>
        <taxon>Malvoideae</taxon>
        <taxon>Hibiscus</taxon>
    </lineage>
</organism>
<dbReference type="PANTHER" id="PTHR22883">
    <property type="entry name" value="ZINC FINGER DHHC DOMAIN CONTAINING PROTEIN"/>
    <property type="match status" value="1"/>
</dbReference>
<sequence>MCTQDITPLLLTLGRDPDIIPRNSNPPEPEGYEGMTEACAGQTPPLRLPRTKDVFVNGISVKIKYCDTCMLYRPPRSSHCSICNTRVDRFDHHCPWVAELPILLHVHLLYNSTLLICARILLDLYSENHGRRGNDDLESDDQNPCLHCANKLHLFSVVHWRSNRLPFVSNQYKPDISITIVRIHTTKGSSRTSWRYFCTSIHPSKINFREKVPKEPAIPTITTGGGFICPNKGNTFGDIVMGRKPVWEKALGDQVIMEDNNWMSTTSTRTADCPTFLPI</sequence>
<keyword evidence="3 8" id="KW-0808">Transferase</keyword>
<evidence type="ECO:0000256" key="2">
    <source>
        <dbReference type="ARBA" id="ARBA00008574"/>
    </source>
</evidence>
<evidence type="ECO:0000256" key="8">
    <source>
        <dbReference type="RuleBase" id="RU079119"/>
    </source>
</evidence>
<reference evidence="10" key="1">
    <citation type="submission" date="2019-09" db="EMBL/GenBank/DDBJ databases">
        <title>Draft genome information of white flower Hibiscus syriacus.</title>
        <authorList>
            <person name="Kim Y.-M."/>
        </authorList>
    </citation>
    <scope>NUCLEOTIDE SEQUENCE [LARGE SCALE GENOMIC DNA]</scope>
    <source>
        <strain evidence="10">YM2019G1</strain>
    </source>
</reference>
<evidence type="ECO:0000256" key="5">
    <source>
        <dbReference type="ARBA" id="ARBA00022989"/>
    </source>
</evidence>
<evidence type="ECO:0000256" key="4">
    <source>
        <dbReference type="ARBA" id="ARBA00022692"/>
    </source>
</evidence>
<gene>
    <name evidence="10" type="ORF">F3Y22_tig00112044pilonHSYRG00055</name>
</gene>
<keyword evidence="6" id="KW-0472">Membrane</keyword>
<comment type="similarity">
    <text evidence="2 8">Belongs to the DHHC palmitoyltransferase family.</text>
</comment>
<feature type="domain" description="Palmitoyltransferase DHHC" evidence="9">
    <location>
        <begin position="62"/>
        <end position="98"/>
    </location>
</feature>
<protein>
    <recommendedName>
        <fullName evidence="8">S-acyltransferase</fullName>
        <ecNumber evidence="8">2.3.1.225</ecNumber>
    </recommendedName>
    <alternativeName>
        <fullName evidence="8">Palmitoyltransferase</fullName>
    </alternativeName>
</protein>
<evidence type="ECO:0000259" key="9">
    <source>
        <dbReference type="Pfam" id="PF01529"/>
    </source>
</evidence>
<accession>A0A6A2Y4P6</accession>
<dbReference type="InterPro" id="IPR039859">
    <property type="entry name" value="PFA4/ZDH16/20/ERF2-like"/>
</dbReference>
<dbReference type="GO" id="GO:0006612">
    <property type="term" value="P:protein targeting to membrane"/>
    <property type="evidence" value="ECO:0007669"/>
    <property type="project" value="TreeGrafter"/>
</dbReference>
<dbReference type="PROSITE" id="PS50216">
    <property type="entry name" value="DHHC"/>
    <property type="match status" value="1"/>
</dbReference>
<dbReference type="Pfam" id="PF01529">
    <property type="entry name" value="DHHC"/>
    <property type="match status" value="1"/>
</dbReference>
<dbReference type="Proteomes" id="UP000436088">
    <property type="component" value="Unassembled WGS sequence"/>
</dbReference>
<evidence type="ECO:0000256" key="1">
    <source>
        <dbReference type="ARBA" id="ARBA00004127"/>
    </source>
</evidence>